<accession>A0A8D8WAM6</accession>
<organism evidence="2">
    <name type="scientific">Cacopsylla melanoneura</name>
    <dbReference type="NCBI Taxonomy" id="428564"/>
    <lineage>
        <taxon>Eukaryota</taxon>
        <taxon>Metazoa</taxon>
        <taxon>Ecdysozoa</taxon>
        <taxon>Arthropoda</taxon>
        <taxon>Hexapoda</taxon>
        <taxon>Insecta</taxon>
        <taxon>Pterygota</taxon>
        <taxon>Neoptera</taxon>
        <taxon>Paraneoptera</taxon>
        <taxon>Hemiptera</taxon>
        <taxon>Sternorrhyncha</taxon>
        <taxon>Psylloidea</taxon>
        <taxon>Psyllidae</taxon>
        <taxon>Psyllinae</taxon>
        <taxon>Cacopsylla</taxon>
    </lineage>
</organism>
<dbReference type="EMBL" id="HBUF01340372">
    <property type="protein sequence ID" value="CAG6702187.1"/>
    <property type="molecule type" value="Transcribed_RNA"/>
</dbReference>
<feature type="region of interest" description="Disordered" evidence="1">
    <location>
        <begin position="63"/>
        <end position="117"/>
    </location>
</feature>
<name>A0A8D8WAM6_9HEMI</name>
<dbReference type="EMBL" id="HBUF01340373">
    <property type="protein sequence ID" value="CAG6702189.1"/>
    <property type="molecule type" value="Transcribed_RNA"/>
</dbReference>
<dbReference type="EMBL" id="HBUF01169838">
    <property type="protein sequence ID" value="CAG6651951.1"/>
    <property type="molecule type" value="Transcribed_RNA"/>
</dbReference>
<dbReference type="AlphaFoldDB" id="A0A8D8WAM6"/>
<feature type="compositionally biased region" description="Low complexity" evidence="1">
    <location>
        <begin position="102"/>
        <end position="117"/>
    </location>
</feature>
<dbReference type="EMBL" id="HBUF01169837">
    <property type="protein sequence ID" value="CAG6651948.1"/>
    <property type="molecule type" value="Transcribed_RNA"/>
</dbReference>
<sequence>MGTEWERVLTVLPHPPSTTREETMFQAFGWTVWTFLPFEKHHALLSTIVARTRAPLCWRRQHTGTRGTLCPTPGPVTGPEMKSRRCAKLGTPSARSRRRLSTRALSRLNNSRKSTPK</sequence>
<evidence type="ECO:0000256" key="1">
    <source>
        <dbReference type="SAM" id="MobiDB-lite"/>
    </source>
</evidence>
<proteinExistence type="predicted"/>
<reference evidence="2" key="1">
    <citation type="submission" date="2021-05" db="EMBL/GenBank/DDBJ databases">
        <authorList>
            <person name="Alioto T."/>
            <person name="Alioto T."/>
            <person name="Gomez Garrido J."/>
        </authorList>
    </citation>
    <scope>NUCLEOTIDE SEQUENCE</scope>
</reference>
<dbReference type="EMBL" id="HBUF01169836">
    <property type="protein sequence ID" value="CAG6651945.1"/>
    <property type="molecule type" value="Transcribed_RNA"/>
</dbReference>
<protein>
    <submittedName>
        <fullName evidence="2">Uncharacterized protein</fullName>
    </submittedName>
</protein>
<evidence type="ECO:0000313" key="2">
    <source>
        <dbReference type="EMBL" id="CAG6651948.1"/>
    </source>
</evidence>